<gene>
    <name evidence="6" type="ORF">ACFP1L_05060</name>
</gene>
<dbReference type="RefSeq" id="WP_137615899.1">
    <property type="nucleotide sequence ID" value="NZ_BJDI01000004.1"/>
</dbReference>
<keyword evidence="3 5" id="KW-0777">Teichoic acid biosynthesis</keyword>
<dbReference type="NCBIfam" id="TIGR00696">
    <property type="entry name" value="wecG_tagA_cpsF"/>
    <property type="match status" value="1"/>
</dbReference>
<reference evidence="7" key="1">
    <citation type="journal article" date="2019" name="Int. J. Syst. Evol. Microbiol.">
        <title>The Global Catalogue of Microorganisms (GCM) 10K type strain sequencing project: providing services to taxonomists for standard genome sequencing and annotation.</title>
        <authorList>
            <consortium name="The Broad Institute Genomics Platform"/>
            <consortium name="The Broad Institute Genome Sequencing Center for Infectious Disease"/>
            <person name="Wu L."/>
            <person name="Ma J."/>
        </authorList>
    </citation>
    <scope>NUCLEOTIDE SEQUENCE [LARGE SCALE GENOMIC DNA]</scope>
    <source>
        <strain evidence="7">CCM 8930</strain>
    </source>
</reference>
<evidence type="ECO:0000313" key="7">
    <source>
        <dbReference type="Proteomes" id="UP001596171"/>
    </source>
</evidence>
<dbReference type="EC" id="2.4.1.187" evidence="5"/>
<name>A0ABW1SI07_9LACO</name>
<keyword evidence="4 5" id="KW-0961">Cell wall biogenesis/degradation</keyword>
<evidence type="ECO:0000313" key="6">
    <source>
        <dbReference type="EMBL" id="MFC6201265.1"/>
    </source>
</evidence>
<evidence type="ECO:0000256" key="2">
    <source>
        <dbReference type="ARBA" id="ARBA00022679"/>
    </source>
</evidence>
<protein>
    <recommendedName>
        <fullName evidence="5">N-acetylglucosaminyldiphosphoundecaprenol N-acetyl-beta-D-mannosaminyltransferase</fullName>
        <ecNumber evidence="5">2.4.1.187</ecNumber>
    </recommendedName>
    <alternativeName>
        <fullName evidence="5">N-acetylmannosaminyltransferase</fullName>
    </alternativeName>
    <alternativeName>
        <fullName evidence="5">UDP-N-acetylmannosamine transferase</fullName>
    </alternativeName>
    <alternativeName>
        <fullName evidence="5">UDP-N-acetylmannosamine:N-acetylglucosaminyl pyrophosphorylundecaprenol N-acetylmannosaminyltransferase</fullName>
    </alternativeName>
</protein>
<dbReference type="EMBL" id="JBHSSE010000011">
    <property type="protein sequence ID" value="MFC6201265.1"/>
    <property type="molecule type" value="Genomic_DNA"/>
</dbReference>
<keyword evidence="2 5" id="KW-0808">Transferase</keyword>
<comment type="similarity">
    <text evidence="5">Belongs to the glycosyltransferase 26 family. TagA/TarA subfamily.</text>
</comment>
<comment type="catalytic activity">
    <reaction evidence="5">
        <text>UDP-N-acetyl-alpha-D-mannosamine + N-acetyl-alpha-D-glucosaminyl-di-trans,octa-cis-undecaprenyl diphosphate = N-acetyl-beta-D-mannosaminyl-(1-&gt;4)-N-acetyl-alpha-D-glucosaminyl di-trans,octa-cis-undecaprenyl diphosphate + UDP + H(+)</text>
        <dbReference type="Rhea" id="RHEA:16053"/>
        <dbReference type="ChEBI" id="CHEBI:15378"/>
        <dbReference type="ChEBI" id="CHEBI:58223"/>
        <dbReference type="ChEBI" id="CHEBI:62959"/>
        <dbReference type="ChEBI" id="CHEBI:68623"/>
        <dbReference type="ChEBI" id="CHEBI:132210"/>
        <dbReference type="EC" id="2.4.1.187"/>
    </reaction>
</comment>
<sequence>MTAPFDTVSILTVPFINTTNQAFLSQLEQDVLAHQNRFVVTANPEILMYAREHPDYQRVLHQADYITPDGIGVIQGAQILGTPLPERITGYDTLLDLLQWGSEQHQRVFLLGAKPAVLKQVVAKLKQTAPNLVIAGAQDGYYTDEAAVADQIVAAKPDMIFIATGFPKQEFFIAKYRHRIDGLWMGVGGSFDVIAGAVKRAPKFWQKHHIEWLYRLIQEPSRFKRMLVLPRYLRLVKKIAKQQNNS</sequence>
<dbReference type="PANTHER" id="PTHR34136">
    <property type="match status" value="1"/>
</dbReference>
<evidence type="ECO:0000256" key="5">
    <source>
        <dbReference type="HAMAP-Rule" id="MF_02070"/>
    </source>
</evidence>
<evidence type="ECO:0000256" key="4">
    <source>
        <dbReference type="ARBA" id="ARBA00023316"/>
    </source>
</evidence>
<dbReference type="InterPro" id="IPR034714">
    <property type="entry name" value="TagA_TarA"/>
</dbReference>
<organism evidence="6 7">
    <name type="scientific">Lactiplantibacillus nangangensis</name>
    <dbReference type="NCBI Taxonomy" id="2559917"/>
    <lineage>
        <taxon>Bacteria</taxon>
        <taxon>Bacillati</taxon>
        <taxon>Bacillota</taxon>
        <taxon>Bacilli</taxon>
        <taxon>Lactobacillales</taxon>
        <taxon>Lactobacillaceae</taxon>
        <taxon>Lactiplantibacillus</taxon>
    </lineage>
</organism>
<evidence type="ECO:0000256" key="3">
    <source>
        <dbReference type="ARBA" id="ARBA00022944"/>
    </source>
</evidence>
<dbReference type="PANTHER" id="PTHR34136:SF1">
    <property type="entry name" value="UDP-N-ACETYL-D-MANNOSAMINURONIC ACID TRANSFERASE"/>
    <property type="match status" value="1"/>
</dbReference>
<dbReference type="HAMAP" id="MF_02070">
    <property type="entry name" value="TagA_TarA"/>
    <property type="match status" value="1"/>
</dbReference>
<dbReference type="InterPro" id="IPR004629">
    <property type="entry name" value="WecG_TagA_CpsF"/>
</dbReference>
<comment type="caution">
    <text evidence="6">The sequence shown here is derived from an EMBL/GenBank/DDBJ whole genome shotgun (WGS) entry which is preliminary data.</text>
</comment>
<dbReference type="Proteomes" id="UP001596171">
    <property type="component" value="Unassembled WGS sequence"/>
</dbReference>
<dbReference type="Pfam" id="PF03808">
    <property type="entry name" value="Glyco_tran_WecG"/>
    <property type="match status" value="1"/>
</dbReference>
<accession>A0ABW1SI07</accession>
<dbReference type="CDD" id="cd06533">
    <property type="entry name" value="Glyco_transf_WecG_TagA"/>
    <property type="match status" value="1"/>
</dbReference>
<keyword evidence="1 5" id="KW-0328">Glycosyltransferase</keyword>
<comment type="function">
    <text evidence="5">Catalyzes the conversion of GlcNAc-PP-undecaprenol into ManNAc-GlcNAc-PP-undecaprenol, the first committed lipid intermediate in the de novo synthesis of teichoic acid.</text>
</comment>
<keyword evidence="7" id="KW-1185">Reference proteome</keyword>
<evidence type="ECO:0000256" key="1">
    <source>
        <dbReference type="ARBA" id="ARBA00022676"/>
    </source>
</evidence>
<comment type="pathway">
    <text evidence="5">Cell wall biogenesis; teichoic acid biosynthesis.</text>
</comment>
<proteinExistence type="inferred from homology"/>